<dbReference type="OrthoDB" id="5975154at2759"/>
<dbReference type="GO" id="GO:0006811">
    <property type="term" value="P:monoatomic ion transport"/>
    <property type="evidence" value="ECO:0007669"/>
    <property type="project" value="InterPro"/>
</dbReference>
<keyword evidence="1" id="KW-0472">Membrane</keyword>
<keyword evidence="4" id="KW-1185">Reference proteome</keyword>
<protein>
    <submittedName>
        <fullName evidence="3">DgyrCDS13549</fullName>
    </submittedName>
</protein>
<keyword evidence="1" id="KW-1133">Transmembrane helix</keyword>
<dbReference type="InterPro" id="IPR006029">
    <property type="entry name" value="Neurotrans-gated_channel_TM"/>
</dbReference>
<evidence type="ECO:0000259" key="2">
    <source>
        <dbReference type="Pfam" id="PF02932"/>
    </source>
</evidence>
<gene>
    <name evidence="3" type="ORF">DGYR_LOCUS12696</name>
</gene>
<proteinExistence type="predicted"/>
<dbReference type="SUPFAM" id="SSF90112">
    <property type="entry name" value="Neurotransmitter-gated ion-channel transmembrane pore"/>
    <property type="match status" value="1"/>
</dbReference>
<keyword evidence="1" id="KW-0812">Transmembrane</keyword>
<accession>A0A7I8WAZ1</accession>
<dbReference type="Gene3D" id="1.20.58.390">
    <property type="entry name" value="Neurotransmitter-gated ion-channel transmembrane domain"/>
    <property type="match status" value="1"/>
</dbReference>
<evidence type="ECO:0000313" key="4">
    <source>
        <dbReference type="Proteomes" id="UP000549394"/>
    </source>
</evidence>
<dbReference type="InterPro" id="IPR038050">
    <property type="entry name" value="Neuro_actylchol_rec"/>
</dbReference>
<dbReference type="Proteomes" id="UP000549394">
    <property type="component" value="Unassembled WGS sequence"/>
</dbReference>
<feature type="transmembrane region" description="Helical" evidence="1">
    <location>
        <begin position="140"/>
        <end position="160"/>
    </location>
</feature>
<evidence type="ECO:0000313" key="3">
    <source>
        <dbReference type="EMBL" id="CAD5125306.1"/>
    </source>
</evidence>
<evidence type="ECO:0000256" key="1">
    <source>
        <dbReference type="SAM" id="Phobius"/>
    </source>
</evidence>
<feature type="domain" description="Neurotransmitter-gated ion-channel transmembrane" evidence="2">
    <location>
        <begin position="2"/>
        <end position="157"/>
    </location>
</feature>
<dbReference type="InterPro" id="IPR036719">
    <property type="entry name" value="Neuro-gated_channel_TM_sf"/>
</dbReference>
<dbReference type="Pfam" id="PF02932">
    <property type="entry name" value="Neur_chan_memb"/>
    <property type="match status" value="1"/>
</dbReference>
<comment type="caution">
    <text evidence="3">The sequence shown here is derived from an EMBL/GenBank/DDBJ whole genome shotgun (WGS) entry which is preliminary data.</text>
</comment>
<organism evidence="3 4">
    <name type="scientific">Dimorphilus gyrociliatus</name>
    <dbReference type="NCBI Taxonomy" id="2664684"/>
    <lineage>
        <taxon>Eukaryota</taxon>
        <taxon>Metazoa</taxon>
        <taxon>Spiralia</taxon>
        <taxon>Lophotrochozoa</taxon>
        <taxon>Annelida</taxon>
        <taxon>Polychaeta</taxon>
        <taxon>Polychaeta incertae sedis</taxon>
        <taxon>Dinophilidae</taxon>
        <taxon>Dimorphilus</taxon>
    </lineage>
</organism>
<reference evidence="3 4" key="1">
    <citation type="submission" date="2020-08" db="EMBL/GenBank/DDBJ databases">
        <authorList>
            <person name="Hejnol A."/>
        </authorList>
    </citation>
    <scope>NUCLEOTIDE SEQUENCE [LARGE SCALE GENOMIC DNA]</scope>
</reference>
<name>A0A7I8WAZ1_9ANNE</name>
<dbReference type="EMBL" id="CAJFCJ010000025">
    <property type="protein sequence ID" value="CAD5125306.1"/>
    <property type="molecule type" value="Genomic_DNA"/>
</dbReference>
<dbReference type="GO" id="GO:0016020">
    <property type="term" value="C:membrane"/>
    <property type="evidence" value="ECO:0007669"/>
    <property type="project" value="InterPro"/>
</dbReference>
<dbReference type="AlphaFoldDB" id="A0A7I8WAZ1"/>
<sequence>MTVLVLNFHHRNPDMYEMPSWIRKTVCEWLAWILRMSRPGKDISRQFLLRKAKMRELETRYPPSLSLLSNVKDVDNAIPLNDFPPLRSIRVEEGGFASVRNELLAILNELRYITHKIKHDSEASEEINDWKFAAMVIDRLCLWVSAVYMAVSTLAIFLSAPNIANT</sequence>